<sequence length="82" mass="8868">MSGFDSHFESVEIRVEPGPASGPTEVAVNPSATSSNIPPISSNEATPPRIPEEFRCPEVWPLRHRGPRLSGCSGNGRRPRAF</sequence>
<keyword evidence="3" id="KW-1185">Reference proteome</keyword>
<dbReference type="Proteomes" id="UP000325577">
    <property type="component" value="Linkage Group LG19"/>
</dbReference>
<name>A0A5J5ATU0_9ASTE</name>
<organism evidence="2 3">
    <name type="scientific">Nyssa sinensis</name>
    <dbReference type="NCBI Taxonomy" id="561372"/>
    <lineage>
        <taxon>Eukaryota</taxon>
        <taxon>Viridiplantae</taxon>
        <taxon>Streptophyta</taxon>
        <taxon>Embryophyta</taxon>
        <taxon>Tracheophyta</taxon>
        <taxon>Spermatophyta</taxon>
        <taxon>Magnoliopsida</taxon>
        <taxon>eudicotyledons</taxon>
        <taxon>Gunneridae</taxon>
        <taxon>Pentapetalae</taxon>
        <taxon>asterids</taxon>
        <taxon>Cornales</taxon>
        <taxon>Nyssaceae</taxon>
        <taxon>Nyssa</taxon>
    </lineage>
</organism>
<reference evidence="2 3" key="1">
    <citation type="submission" date="2019-09" db="EMBL/GenBank/DDBJ databases">
        <title>A chromosome-level genome assembly of the Chinese tupelo Nyssa sinensis.</title>
        <authorList>
            <person name="Yang X."/>
            <person name="Kang M."/>
            <person name="Yang Y."/>
            <person name="Xiong H."/>
            <person name="Wang M."/>
            <person name="Zhang Z."/>
            <person name="Wang Z."/>
            <person name="Wu H."/>
            <person name="Ma T."/>
            <person name="Liu J."/>
            <person name="Xi Z."/>
        </authorList>
    </citation>
    <scope>NUCLEOTIDE SEQUENCE [LARGE SCALE GENOMIC DNA]</scope>
    <source>
        <strain evidence="2">J267</strain>
        <tissue evidence="2">Leaf</tissue>
    </source>
</reference>
<evidence type="ECO:0000256" key="1">
    <source>
        <dbReference type="SAM" id="MobiDB-lite"/>
    </source>
</evidence>
<accession>A0A5J5ATU0</accession>
<protein>
    <submittedName>
        <fullName evidence="2">Uncharacterized protein</fullName>
    </submittedName>
</protein>
<evidence type="ECO:0000313" key="3">
    <source>
        <dbReference type="Proteomes" id="UP000325577"/>
    </source>
</evidence>
<feature type="region of interest" description="Disordered" evidence="1">
    <location>
        <begin position="1"/>
        <end position="51"/>
    </location>
</feature>
<gene>
    <name evidence="2" type="ORF">F0562_033355</name>
</gene>
<proteinExistence type="predicted"/>
<feature type="compositionally biased region" description="Polar residues" evidence="1">
    <location>
        <begin position="30"/>
        <end position="45"/>
    </location>
</feature>
<dbReference type="EMBL" id="CM018042">
    <property type="protein sequence ID" value="KAA8533112.1"/>
    <property type="molecule type" value="Genomic_DNA"/>
</dbReference>
<dbReference type="AlphaFoldDB" id="A0A5J5ATU0"/>
<evidence type="ECO:0000313" key="2">
    <source>
        <dbReference type="EMBL" id="KAA8533112.1"/>
    </source>
</evidence>
<feature type="compositionally biased region" description="Basic and acidic residues" evidence="1">
    <location>
        <begin position="1"/>
        <end position="15"/>
    </location>
</feature>